<feature type="transmembrane region" description="Helical" evidence="1">
    <location>
        <begin position="67"/>
        <end position="84"/>
    </location>
</feature>
<feature type="transmembrane region" description="Helical" evidence="1">
    <location>
        <begin position="43"/>
        <end position="60"/>
    </location>
</feature>
<evidence type="ECO:0000313" key="2">
    <source>
        <dbReference type="EMBL" id="SDM30690.1"/>
    </source>
</evidence>
<keyword evidence="1" id="KW-0472">Membrane</keyword>
<accession>A0A1G9S5W1</accession>
<evidence type="ECO:0000313" key="3">
    <source>
        <dbReference type="Proteomes" id="UP000199682"/>
    </source>
</evidence>
<name>A0A1G9S5W1_9PSEU</name>
<feature type="transmembrane region" description="Helical" evidence="1">
    <location>
        <begin position="104"/>
        <end position="128"/>
    </location>
</feature>
<dbReference type="EMBL" id="FNET01000019">
    <property type="protein sequence ID" value="SDM30690.1"/>
    <property type="molecule type" value="Genomic_DNA"/>
</dbReference>
<reference evidence="3" key="1">
    <citation type="submission" date="2016-10" db="EMBL/GenBank/DDBJ databases">
        <authorList>
            <person name="Varghese N."/>
            <person name="Submissions S."/>
        </authorList>
    </citation>
    <scope>NUCLEOTIDE SEQUENCE [LARGE SCALE GENOMIC DNA]</scope>
    <source>
        <strain evidence="3">DSM 44796</strain>
    </source>
</reference>
<evidence type="ECO:0000256" key="1">
    <source>
        <dbReference type="SAM" id="Phobius"/>
    </source>
</evidence>
<dbReference type="RefSeq" id="WP_090011970.1">
    <property type="nucleotide sequence ID" value="NZ_FNET01000019.1"/>
</dbReference>
<protein>
    <submittedName>
        <fullName evidence="2">Uncharacterized protein</fullName>
    </submittedName>
</protein>
<keyword evidence="1" id="KW-0812">Transmembrane</keyword>
<organism evidence="2 3">
    <name type="scientific">Lentzea albidocapillata subsp. violacea</name>
    <dbReference type="NCBI Taxonomy" id="128104"/>
    <lineage>
        <taxon>Bacteria</taxon>
        <taxon>Bacillati</taxon>
        <taxon>Actinomycetota</taxon>
        <taxon>Actinomycetes</taxon>
        <taxon>Pseudonocardiales</taxon>
        <taxon>Pseudonocardiaceae</taxon>
        <taxon>Lentzea</taxon>
    </lineage>
</organism>
<sequence length="179" mass="18486">MTGRPERLPRTLRMLRSGLLATCAAALTVTAHGVGGGDFPDGAMTVFATAIIALAATAFADRKHSPATVVLALGVAQLFMHLLLNTGGSHHGSSTASDSARMALAHVVAGVLLGALLAKADACLLAFITAVRRSLPRIFPPPAIPRSIPSRPAVTDFVDMLHGVVVLTDASRRGPPLSR</sequence>
<keyword evidence="1" id="KW-1133">Transmembrane helix</keyword>
<dbReference type="AlphaFoldDB" id="A0A1G9S5W1"/>
<proteinExistence type="predicted"/>
<dbReference type="Proteomes" id="UP000199682">
    <property type="component" value="Unassembled WGS sequence"/>
</dbReference>
<gene>
    <name evidence="2" type="ORF">SAMN04488074_119128</name>
</gene>